<reference evidence="2" key="1">
    <citation type="submission" date="2021-03" db="EMBL/GenBank/DDBJ databases">
        <title>Leucobacter chromiisoli sp. nov., isolated from chromium-containing soil of chemical plant.</title>
        <authorList>
            <person name="Xu Z."/>
        </authorList>
    </citation>
    <scope>NUCLEOTIDE SEQUENCE</scope>
    <source>
        <strain evidence="2">K 70/01</strain>
    </source>
</reference>
<keyword evidence="2" id="KW-0540">Nuclease</keyword>
<keyword evidence="2" id="KW-0255">Endonuclease</keyword>
<dbReference type="GO" id="GO:0000175">
    <property type="term" value="F:3'-5'-RNA exonuclease activity"/>
    <property type="evidence" value="ECO:0007669"/>
    <property type="project" value="TreeGrafter"/>
</dbReference>
<evidence type="ECO:0000259" key="1">
    <source>
        <dbReference type="Pfam" id="PF03372"/>
    </source>
</evidence>
<keyword evidence="2" id="KW-0378">Hydrolase</keyword>
<dbReference type="InterPro" id="IPR050410">
    <property type="entry name" value="CCR4/nocturin_mRNA_transcr"/>
</dbReference>
<dbReference type="GO" id="GO:0004519">
    <property type="term" value="F:endonuclease activity"/>
    <property type="evidence" value="ECO:0007669"/>
    <property type="project" value="UniProtKB-KW"/>
</dbReference>
<sequence>MSLLHVMTFNVRRPLGCLLGRCVDRWSVRKPRLETLLRAERPAILGAQEVLPDQGRVMLAALGADYRLIGRGRSRSGTGEACPIIFDERRFELRESDQWALSDTPDRPGSRSWGNPFPRIAVSALLRDRESSTTFQVVNTHLDPLSARSRARSAAMIRERTSSAGVPTIVTGDANDGPDSRAANELYEAGALRDAWRVAHLRETPELATYAGYRAPRPGRRIDWIAVSPDITVERIGIVFRPVGDGWASDHLPVAARVTLPERTHA</sequence>
<evidence type="ECO:0000313" key="2">
    <source>
        <dbReference type="EMBL" id="MBO2989735.1"/>
    </source>
</evidence>
<gene>
    <name evidence="2" type="ORF">J4H85_06965</name>
</gene>
<dbReference type="CDD" id="cd09083">
    <property type="entry name" value="EEP-1"/>
    <property type="match status" value="1"/>
</dbReference>
<protein>
    <submittedName>
        <fullName evidence="2">Endonuclease/exonuclease/phosphatase family protein</fullName>
    </submittedName>
</protein>
<dbReference type="SUPFAM" id="SSF56219">
    <property type="entry name" value="DNase I-like"/>
    <property type="match status" value="1"/>
</dbReference>
<dbReference type="Gene3D" id="3.60.10.10">
    <property type="entry name" value="Endonuclease/exonuclease/phosphatase"/>
    <property type="match status" value="1"/>
</dbReference>
<dbReference type="EMBL" id="JAGFBF010000004">
    <property type="protein sequence ID" value="MBO2989735.1"/>
    <property type="molecule type" value="Genomic_DNA"/>
</dbReference>
<dbReference type="InterPro" id="IPR036691">
    <property type="entry name" value="Endo/exonu/phosph_ase_sf"/>
</dbReference>
<accession>A0A939QCN6</accession>
<feature type="domain" description="Endonuclease/exonuclease/phosphatase" evidence="1">
    <location>
        <begin position="7"/>
        <end position="251"/>
    </location>
</feature>
<organism evidence="2 3">
    <name type="scientific">Leucobacter tardus</name>
    <dbReference type="NCBI Taxonomy" id="501483"/>
    <lineage>
        <taxon>Bacteria</taxon>
        <taxon>Bacillati</taxon>
        <taxon>Actinomycetota</taxon>
        <taxon>Actinomycetes</taxon>
        <taxon>Micrococcales</taxon>
        <taxon>Microbacteriaceae</taxon>
        <taxon>Leucobacter</taxon>
    </lineage>
</organism>
<dbReference type="Pfam" id="PF03372">
    <property type="entry name" value="Exo_endo_phos"/>
    <property type="match status" value="1"/>
</dbReference>
<evidence type="ECO:0000313" key="3">
    <source>
        <dbReference type="Proteomes" id="UP000668403"/>
    </source>
</evidence>
<proteinExistence type="predicted"/>
<name>A0A939QCN6_9MICO</name>
<dbReference type="PANTHER" id="PTHR12121">
    <property type="entry name" value="CARBON CATABOLITE REPRESSOR PROTEIN 4"/>
    <property type="match status" value="1"/>
</dbReference>
<dbReference type="PANTHER" id="PTHR12121:SF36">
    <property type="entry name" value="ENDONUCLEASE_EXONUCLEASE_PHOSPHATASE DOMAIN-CONTAINING PROTEIN"/>
    <property type="match status" value="1"/>
</dbReference>
<comment type="caution">
    <text evidence="2">The sequence shown here is derived from an EMBL/GenBank/DDBJ whole genome shotgun (WGS) entry which is preliminary data.</text>
</comment>
<dbReference type="Proteomes" id="UP000668403">
    <property type="component" value="Unassembled WGS sequence"/>
</dbReference>
<dbReference type="InterPro" id="IPR005135">
    <property type="entry name" value="Endo/exonuclease/phosphatase"/>
</dbReference>
<dbReference type="RefSeq" id="WP_208238161.1">
    <property type="nucleotide sequence ID" value="NZ_BAAAQU010000001.1"/>
</dbReference>
<dbReference type="AlphaFoldDB" id="A0A939QCN6"/>
<keyword evidence="3" id="KW-1185">Reference proteome</keyword>